<evidence type="ECO:0000256" key="2">
    <source>
        <dbReference type="PROSITE-ProRule" id="PRU01360"/>
    </source>
</evidence>
<keyword evidence="2" id="KW-0472">Membrane</keyword>
<dbReference type="InterPro" id="IPR008969">
    <property type="entry name" value="CarboxyPept-like_regulatory"/>
</dbReference>
<dbReference type="GO" id="GO:0009279">
    <property type="term" value="C:cell outer membrane"/>
    <property type="evidence" value="ECO:0007669"/>
    <property type="project" value="UniProtKB-SubCell"/>
</dbReference>
<comment type="similarity">
    <text evidence="2">Belongs to the TonB-dependent receptor family.</text>
</comment>
<keyword evidence="2" id="KW-0813">Transport</keyword>
<sequence>MAALTSLVSAADLKGQGVLDRKVSIDANDKKIKAVLMEIEDQASVIFTYRSTAIPASKKVTLKMNEATLREVLQQLFGAEIVPVVVEEEIVLKPATPVEVYEADAGPAITVTGTVTTSEDGSPLPGVAIAIKGTSQGTTTDSDGKYTIQVRDGDAVLVFSFIGFTTQELTVGTETVLNVTLAPDIQQLGEVVVVAYGTQKKATLTGAVSQVTNQDIVTTRNENVQNMLTGKIPGLRIRQNSSEPGQFNNTMDIRGFGTPLVIVDGIPRDNMARLDPQDIESISVVKDASAAMFGSRAANGVIIITTKKGSKTGEPSITYSGNMGWQRPSNYPDLVNAADWMTLYNETQRHNVNNSNPTLKYTPEDIEAYRNGTKVSTNWKDAVMRNSAPQTQHTLSATGGNDKITYYSSFGYQYQGSFLQNDAINYKKYTLRSNISAEVSKNIQFDLNLAGLTDTRVQAPYGASDILRAMWLSRPIDQIWYNEAEKQYGMMDWNSIPNPVAMMNKDIVGENSYQSKWLQTSASLTYNVPQVEGLSLKAMYSYDYTMNDNKEYTRAFTLYKPDGTPSLINAQTKGNSRTSRFFYAKNANLWRLQIAYEHDFGNHSVSVMNLLENSHYDGDNFYGRRYGVLPLDQIFAGITDNQEILQSLDKAALYEYANRASVGRLSYNFKSKYLAEFSYRYEGSSKFPESNRWGFFPAVSAGWRISGENFWSNNASLNFISDLKLRGSYGITGDDGALAYQFVSGYQYPVSGNGIGKGALPAGYVFNSFTSASASTGLANKSITWTEAKTTNIGLDAEAWNGLLGVTFEVFKRDRTGLLATRVQSLPGIVGAALPQENLNGDQNRGFEIELRHMNKIGDINYQVKGNMSYTMTRTKYYEMARTGNSYLNWRNGANDRNNNIWWGYEGAGRFTNWDDIQYNPSYNPNILTRQLLPGDYQYLDWNGDGIINDYDIHPLATNGQVPLVNYGVTLVAEWKGVDLTMLWQGSGKKYVIPREFLYQPLWSASNAVSDFMDRWHPADPSADPYDPATQWVSGEYGYTGTLPISISDFNIQNARYLRLKSLEIGYTVPKNIMSRISLQSIRIYANAYNLLTFTKLRYMDPEFYTNNDTSRAGLVDLGYAYPINKSYSIGLTAKF</sequence>
<dbReference type="InterPro" id="IPR039426">
    <property type="entry name" value="TonB-dep_rcpt-like"/>
</dbReference>
<feature type="domain" description="TonB-dependent receptor plug" evidence="3">
    <location>
        <begin position="201"/>
        <end position="301"/>
    </location>
</feature>
<dbReference type="GO" id="GO:0015344">
    <property type="term" value="F:siderophore uptake transmembrane transporter activity"/>
    <property type="evidence" value="ECO:0007669"/>
    <property type="project" value="TreeGrafter"/>
</dbReference>
<comment type="caution">
    <text evidence="4">The sequence shown here is derived from an EMBL/GenBank/DDBJ whole genome shotgun (WGS) entry which is preliminary data.</text>
</comment>
<evidence type="ECO:0000313" key="5">
    <source>
        <dbReference type="Proteomes" id="UP001319200"/>
    </source>
</evidence>
<dbReference type="PANTHER" id="PTHR30069">
    <property type="entry name" value="TONB-DEPENDENT OUTER MEMBRANE RECEPTOR"/>
    <property type="match status" value="1"/>
</dbReference>
<dbReference type="SUPFAM" id="SSF56935">
    <property type="entry name" value="Porins"/>
    <property type="match status" value="1"/>
</dbReference>
<comment type="subcellular location">
    <subcellularLocation>
        <location evidence="2">Cell outer membrane</location>
        <topology evidence="2">Multi-pass membrane protein</topology>
    </subcellularLocation>
</comment>
<accession>A0AAP2DG33</accession>
<gene>
    <name evidence="4" type="ORF">KK083_01425</name>
</gene>
<dbReference type="AlphaFoldDB" id="A0AAP2DG33"/>
<dbReference type="Gene3D" id="2.60.40.1120">
    <property type="entry name" value="Carboxypeptidase-like, regulatory domain"/>
    <property type="match status" value="1"/>
</dbReference>
<dbReference type="GO" id="GO:0044718">
    <property type="term" value="P:siderophore transmembrane transport"/>
    <property type="evidence" value="ECO:0007669"/>
    <property type="project" value="TreeGrafter"/>
</dbReference>
<keyword evidence="2" id="KW-0998">Cell outer membrane</keyword>
<keyword evidence="4" id="KW-0675">Receptor</keyword>
<dbReference type="PANTHER" id="PTHR30069:SF29">
    <property type="entry name" value="HEMOGLOBIN AND HEMOGLOBIN-HAPTOGLOBIN-BINDING PROTEIN 1-RELATED"/>
    <property type="match status" value="1"/>
</dbReference>
<dbReference type="Pfam" id="PF07715">
    <property type="entry name" value="Plug"/>
    <property type="match status" value="1"/>
</dbReference>
<dbReference type="Proteomes" id="UP001319200">
    <property type="component" value="Unassembled WGS sequence"/>
</dbReference>
<dbReference type="InterPro" id="IPR023996">
    <property type="entry name" value="TonB-dep_OMP_SusC/RagA"/>
</dbReference>
<dbReference type="InterPro" id="IPR023997">
    <property type="entry name" value="TonB-dep_OMP_SusC/RagA_CS"/>
</dbReference>
<dbReference type="EMBL" id="JAHESF010000001">
    <property type="protein sequence ID" value="MBT1695516.1"/>
    <property type="molecule type" value="Genomic_DNA"/>
</dbReference>
<keyword evidence="2" id="KW-1134">Transmembrane beta strand</keyword>
<keyword evidence="5" id="KW-1185">Reference proteome</keyword>
<protein>
    <submittedName>
        <fullName evidence="4">TonB-dependent receptor</fullName>
    </submittedName>
</protein>
<evidence type="ECO:0000259" key="3">
    <source>
        <dbReference type="Pfam" id="PF07715"/>
    </source>
</evidence>
<dbReference type="PROSITE" id="PS52016">
    <property type="entry name" value="TONB_DEPENDENT_REC_3"/>
    <property type="match status" value="1"/>
</dbReference>
<dbReference type="InterPro" id="IPR037066">
    <property type="entry name" value="Plug_dom_sf"/>
</dbReference>
<reference evidence="4 5" key="1">
    <citation type="submission" date="2021-05" db="EMBL/GenBank/DDBJ databases">
        <title>A Polyphasic approach of four new species of the genus Ohtaekwangia: Ohtaekwangia histidinii sp. nov., Ohtaekwangia cretensis sp. nov., Ohtaekwangia indiensis sp. nov., Ohtaekwangia reichenbachii sp. nov. from diverse environment.</title>
        <authorList>
            <person name="Octaviana S."/>
        </authorList>
    </citation>
    <scope>NUCLEOTIDE SEQUENCE [LARGE SCALE GENOMIC DNA]</scope>
    <source>
        <strain evidence="4 5">PWU4</strain>
    </source>
</reference>
<evidence type="ECO:0000256" key="1">
    <source>
        <dbReference type="ARBA" id="ARBA00022729"/>
    </source>
</evidence>
<dbReference type="NCBIfam" id="TIGR04057">
    <property type="entry name" value="SusC_RagA_signa"/>
    <property type="match status" value="1"/>
</dbReference>
<dbReference type="InterPro" id="IPR012910">
    <property type="entry name" value="Plug_dom"/>
</dbReference>
<name>A0AAP2DG33_9BACT</name>
<organism evidence="4 5">
    <name type="scientific">Chryseosolibacter histidini</name>
    <dbReference type="NCBI Taxonomy" id="2782349"/>
    <lineage>
        <taxon>Bacteria</taxon>
        <taxon>Pseudomonadati</taxon>
        <taxon>Bacteroidota</taxon>
        <taxon>Cytophagia</taxon>
        <taxon>Cytophagales</taxon>
        <taxon>Chryseotaleaceae</taxon>
        <taxon>Chryseosolibacter</taxon>
    </lineage>
</organism>
<dbReference type="NCBIfam" id="TIGR04056">
    <property type="entry name" value="OMP_RagA_SusC"/>
    <property type="match status" value="1"/>
</dbReference>
<keyword evidence="1" id="KW-0732">Signal</keyword>
<dbReference type="Pfam" id="PF13715">
    <property type="entry name" value="CarbopepD_reg_2"/>
    <property type="match status" value="1"/>
</dbReference>
<keyword evidence="2" id="KW-0812">Transmembrane</keyword>
<proteinExistence type="inferred from homology"/>
<evidence type="ECO:0000313" key="4">
    <source>
        <dbReference type="EMBL" id="MBT1695516.1"/>
    </source>
</evidence>
<dbReference type="Gene3D" id="2.170.130.10">
    <property type="entry name" value="TonB-dependent receptor, plug domain"/>
    <property type="match status" value="1"/>
</dbReference>
<dbReference type="SUPFAM" id="SSF49464">
    <property type="entry name" value="Carboxypeptidase regulatory domain-like"/>
    <property type="match status" value="1"/>
</dbReference>